<proteinExistence type="predicted"/>
<keyword evidence="2" id="KW-1185">Reference proteome</keyword>
<accession>A0ACB7RMK0</accession>
<dbReference type="Proteomes" id="UP000821845">
    <property type="component" value="Chromosome 9"/>
</dbReference>
<dbReference type="EMBL" id="CM023489">
    <property type="protein sequence ID" value="KAH6923052.1"/>
    <property type="molecule type" value="Genomic_DNA"/>
</dbReference>
<protein>
    <submittedName>
        <fullName evidence="1">Uncharacterized protein</fullName>
    </submittedName>
</protein>
<comment type="caution">
    <text evidence="1">The sequence shown here is derived from an EMBL/GenBank/DDBJ whole genome shotgun (WGS) entry which is preliminary data.</text>
</comment>
<organism evidence="1 2">
    <name type="scientific">Hyalomma asiaticum</name>
    <name type="common">Tick</name>
    <dbReference type="NCBI Taxonomy" id="266040"/>
    <lineage>
        <taxon>Eukaryota</taxon>
        <taxon>Metazoa</taxon>
        <taxon>Ecdysozoa</taxon>
        <taxon>Arthropoda</taxon>
        <taxon>Chelicerata</taxon>
        <taxon>Arachnida</taxon>
        <taxon>Acari</taxon>
        <taxon>Parasitiformes</taxon>
        <taxon>Ixodida</taxon>
        <taxon>Ixodoidea</taxon>
        <taxon>Ixodidae</taxon>
        <taxon>Hyalomminae</taxon>
        <taxon>Hyalomma</taxon>
    </lineage>
</organism>
<evidence type="ECO:0000313" key="1">
    <source>
        <dbReference type="EMBL" id="KAH6923052.1"/>
    </source>
</evidence>
<sequence length="128" mass="14205">MPQRCAVVGCIKNSTKHPEVGFFRFPAASLHGARRAKWIEALRRVNADGSLWVPTANSRVCGGHFIRGEPSRLPDHQDYVPSVFKRKSTGKDGAVATFVGVQNTIGGNSRQQQHLCKLRQMQPTRILL</sequence>
<reference evidence="1" key="1">
    <citation type="submission" date="2020-05" db="EMBL/GenBank/DDBJ databases">
        <title>Large-scale comparative analyses of tick genomes elucidate their genetic diversity and vector capacities.</title>
        <authorList>
            <person name="Jia N."/>
            <person name="Wang J."/>
            <person name="Shi W."/>
            <person name="Du L."/>
            <person name="Sun Y."/>
            <person name="Zhan W."/>
            <person name="Jiang J."/>
            <person name="Wang Q."/>
            <person name="Zhang B."/>
            <person name="Ji P."/>
            <person name="Sakyi L.B."/>
            <person name="Cui X."/>
            <person name="Yuan T."/>
            <person name="Jiang B."/>
            <person name="Yang W."/>
            <person name="Lam T.T.-Y."/>
            <person name="Chang Q."/>
            <person name="Ding S."/>
            <person name="Wang X."/>
            <person name="Zhu J."/>
            <person name="Ruan X."/>
            <person name="Zhao L."/>
            <person name="Wei J."/>
            <person name="Que T."/>
            <person name="Du C."/>
            <person name="Cheng J."/>
            <person name="Dai P."/>
            <person name="Han X."/>
            <person name="Huang E."/>
            <person name="Gao Y."/>
            <person name="Liu J."/>
            <person name="Shao H."/>
            <person name="Ye R."/>
            <person name="Li L."/>
            <person name="Wei W."/>
            <person name="Wang X."/>
            <person name="Wang C."/>
            <person name="Yang T."/>
            <person name="Huo Q."/>
            <person name="Li W."/>
            <person name="Guo W."/>
            <person name="Chen H."/>
            <person name="Zhou L."/>
            <person name="Ni X."/>
            <person name="Tian J."/>
            <person name="Zhou Y."/>
            <person name="Sheng Y."/>
            <person name="Liu T."/>
            <person name="Pan Y."/>
            <person name="Xia L."/>
            <person name="Li J."/>
            <person name="Zhao F."/>
            <person name="Cao W."/>
        </authorList>
    </citation>
    <scope>NUCLEOTIDE SEQUENCE</scope>
    <source>
        <strain evidence="1">Hyas-2018</strain>
    </source>
</reference>
<gene>
    <name evidence="1" type="ORF">HPB50_021258</name>
</gene>
<evidence type="ECO:0000313" key="2">
    <source>
        <dbReference type="Proteomes" id="UP000821845"/>
    </source>
</evidence>
<name>A0ACB7RMK0_HYAAI</name>